<dbReference type="AlphaFoldDB" id="A0AAD9A4V3"/>
<organism evidence="1 2">
    <name type="scientific">Colletotrichum chrysophilum</name>
    <dbReference type="NCBI Taxonomy" id="1836956"/>
    <lineage>
        <taxon>Eukaryota</taxon>
        <taxon>Fungi</taxon>
        <taxon>Dikarya</taxon>
        <taxon>Ascomycota</taxon>
        <taxon>Pezizomycotina</taxon>
        <taxon>Sordariomycetes</taxon>
        <taxon>Hypocreomycetidae</taxon>
        <taxon>Glomerellales</taxon>
        <taxon>Glomerellaceae</taxon>
        <taxon>Colletotrichum</taxon>
        <taxon>Colletotrichum gloeosporioides species complex</taxon>
    </lineage>
</organism>
<keyword evidence="2" id="KW-1185">Reference proteome</keyword>
<name>A0AAD9A4V3_9PEZI</name>
<evidence type="ECO:0000313" key="1">
    <source>
        <dbReference type="EMBL" id="KAK1841448.1"/>
    </source>
</evidence>
<accession>A0AAD9A4V3</accession>
<protein>
    <submittedName>
        <fullName evidence="1">Uncharacterized protein</fullName>
    </submittedName>
</protein>
<dbReference type="Proteomes" id="UP001243330">
    <property type="component" value="Unassembled WGS sequence"/>
</dbReference>
<sequence length="122" mass="13703">MAISLVRSCGVCVCLCVCPPHDLPFRPHRLAHTVVCKQLQDSQLVKYFVVPGGIRSYCLYPMLSPLLLLIGRPQQDEARPVKHPPLRCCCHEHLPCPQDVLTPVASSWEDVSLTCLELTYHD</sequence>
<evidence type="ECO:0000313" key="2">
    <source>
        <dbReference type="Proteomes" id="UP001243330"/>
    </source>
</evidence>
<dbReference type="EMBL" id="JAQOWY010000480">
    <property type="protein sequence ID" value="KAK1841448.1"/>
    <property type="molecule type" value="Genomic_DNA"/>
</dbReference>
<reference evidence="1" key="1">
    <citation type="submission" date="2023-01" db="EMBL/GenBank/DDBJ databases">
        <title>Colletotrichum chrysophilum M932 genome sequence.</title>
        <authorList>
            <person name="Baroncelli R."/>
        </authorList>
    </citation>
    <scope>NUCLEOTIDE SEQUENCE</scope>
    <source>
        <strain evidence="1">M932</strain>
    </source>
</reference>
<gene>
    <name evidence="1" type="ORF">CCHR01_15934</name>
</gene>
<comment type="caution">
    <text evidence="1">The sequence shown here is derived from an EMBL/GenBank/DDBJ whole genome shotgun (WGS) entry which is preliminary data.</text>
</comment>
<proteinExistence type="predicted"/>